<comment type="caution">
    <text evidence="1">The sequence shown here is derived from an EMBL/GenBank/DDBJ whole genome shotgun (WGS) entry which is preliminary data.</text>
</comment>
<keyword evidence="2" id="KW-1185">Reference proteome</keyword>
<dbReference type="EMBL" id="JARXVH010000002">
    <property type="protein sequence ID" value="MDH6214483.1"/>
    <property type="molecule type" value="Genomic_DNA"/>
</dbReference>
<name>A0ABT6LDW6_9ACTN</name>
<reference evidence="1 2" key="1">
    <citation type="submission" date="2023-04" db="EMBL/GenBank/DDBJ databases">
        <title>Forest soil microbial communities from Buena Vista Peninsula, Colon Province, Panama.</title>
        <authorList>
            <person name="Bouskill N."/>
        </authorList>
    </citation>
    <scope>NUCLEOTIDE SEQUENCE [LARGE SCALE GENOMIC DNA]</scope>
    <source>
        <strain evidence="1 2">GGS1</strain>
    </source>
</reference>
<sequence>MSDPLALGEVAVVVGQADDGHGVVRGQFLPQQDGQFFGGGVLVEQRLGQQGDLAFVGQPLSEHADESPAVGADAAFALQGEPCHGRHEFFHVAVASGRGRLVDLAQHQRGVHVQDALAGLGRQARSRA</sequence>
<organism evidence="1 2">
    <name type="scientific">Streptomyces pseudovenezuelae</name>
    <dbReference type="NCBI Taxonomy" id="67350"/>
    <lineage>
        <taxon>Bacteria</taxon>
        <taxon>Bacillati</taxon>
        <taxon>Actinomycetota</taxon>
        <taxon>Actinomycetes</taxon>
        <taxon>Kitasatosporales</taxon>
        <taxon>Streptomycetaceae</taxon>
        <taxon>Streptomyces</taxon>
        <taxon>Streptomyces aurantiacus group</taxon>
    </lineage>
</organism>
<gene>
    <name evidence="1" type="ORF">M2283_001766</name>
</gene>
<protein>
    <submittedName>
        <fullName evidence="1">Uncharacterized protein</fullName>
    </submittedName>
</protein>
<dbReference type="RefSeq" id="WP_348538898.1">
    <property type="nucleotide sequence ID" value="NZ_JARXVH010000002.1"/>
</dbReference>
<evidence type="ECO:0000313" key="2">
    <source>
        <dbReference type="Proteomes" id="UP001160499"/>
    </source>
</evidence>
<dbReference type="Proteomes" id="UP001160499">
    <property type="component" value="Unassembled WGS sequence"/>
</dbReference>
<evidence type="ECO:0000313" key="1">
    <source>
        <dbReference type="EMBL" id="MDH6214483.1"/>
    </source>
</evidence>
<proteinExistence type="predicted"/>
<accession>A0ABT6LDW6</accession>